<comment type="caution">
    <text evidence="1">The sequence shown here is derived from an EMBL/GenBank/DDBJ whole genome shotgun (WGS) entry which is preliminary data.</text>
</comment>
<keyword evidence="2" id="KW-1185">Reference proteome</keyword>
<organism evidence="1 2">
    <name type="scientific">Sneathiella litorea</name>
    <dbReference type="NCBI Taxonomy" id="2606216"/>
    <lineage>
        <taxon>Bacteria</taxon>
        <taxon>Pseudomonadati</taxon>
        <taxon>Pseudomonadota</taxon>
        <taxon>Alphaproteobacteria</taxon>
        <taxon>Sneathiellales</taxon>
        <taxon>Sneathiellaceae</taxon>
        <taxon>Sneathiella</taxon>
    </lineage>
</organism>
<dbReference type="Proteomes" id="UP000476030">
    <property type="component" value="Unassembled WGS sequence"/>
</dbReference>
<reference evidence="1 2" key="1">
    <citation type="submission" date="2019-12" db="EMBL/GenBank/DDBJ databases">
        <title>Snethiella sp. nov. sp. isolated from sea sand.</title>
        <authorList>
            <person name="Kim J."/>
            <person name="Jeong S.E."/>
            <person name="Jung H.S."/>
            <person name="Jeon C.O."/>
        </authorList>
    </citation>
    <scope>NUCLEOTIDE SEQUENCE [LARGE SCALE GENOMIC DNA]</scope>
    <source>
        <strain evidence="1 2">DP05</strain>
    </source>
</reference>
<evidence type="ECO:0000313" key="2">
    <source>
        <dbReference type="Proteomes" id="UP000476030"/>
    </source>
</evidence>
<dbReference type="EMBL" id="WTUW01000002">
    <property type="protein sequence ID" value="MZR30878.1"/>
    <property type="molecule type" value="Genomic_DNA"/>
</dbReference>
<gene>
    <name evidence="1" type="ORF">GQE98_09555</name>
</gene>
<protein>
    <submittedName>
        <fullName evidence="1">YqaE/Pmp3 family membrane protein</fullName>
    </submittedName>
</protein>
<dbReference type="RefSeq" id="WP_161315419.1">
    <property type="nucleotide sequence ID" value="NZ_WTUW01000002.1"/>
</dbReference>
<evidence type="ECO:0000313" key="1">
    <source>
        <dbReference type="EMBL" id="MZR30878.1"/>
    </source>
</evidence>
<sequence length="64" mass="7294">MFVSIGILLPWLIFFMLGRTVEGIICLILQLTVIGWPPAAFWALMTQHRASPSRCEPRALRPEK</sequence>
<proteinExistence type="predicted"/>
<accession>A0A6L8W731</accession>
<dbReference type="AlphaFoldDB" id="A0A6L8W731"/>
<name>A0A6L8W731_9PROT</name>